<name>A0ABT2AT80_9BURK</name>
<proteinExistence type="predicted"/>
<dbReference type="Proteomes" id="UP001206572">
    <property type="component" value="Unassembled WGS sequence"/>
</dbReference>
<evidence type="ECO:0000313" key="1">
    <source>
        <dbReference type="EMBL" id="MCS0599454.1"/>
    </source>
</evidence>
<dbReference type="EMBL" id="JANUHA010000029">
    <property type="protein sequence ID" value="MCS0599454.1"/>
    <property type="molecule type" value="Genomic_DNA"/>
</dbReference>
<organism evidence="1 2">
    <name type="scientific">Massilia agri</name>
    <dbReference type="NCBI Taxonomy" id="1886785"/>
    <lineage>
        <taxon>Bacteria</taxon>
        <taxon>Pseudomonadati</taxon>
        <taxon>Pseudomonadota</taxon>
        <taxon>Betaproteobacteria</taxon>
        <taxon>Burkholderiales</taxon>
        <taxon>Oxalobacteraceae</taxon>
        <taxon>Telluria group</taxon>
        <taxon>Massilia</taxon>
    </lineage>
</organism>
<reference evidence="1 2" key="1">
    <citation type="submission" date="2022-08" db="EMBL/GenBank/DDBJ databases">
        <title>Reclassification of Massilia species as members of the genera Telluria, Duganella, Pseudoduganella, Mokoshia gen. nov. and Zemynaea gen. nov. using orthogonal and non-orthogonal genome-based approaches.</title>
        <authorList>
            <person name="Bowman J.P."/>
        </authorList>
    </citation>
    <scope>NUCLEOTIDE SEQUENCE [LARGE SCALE GENOMIC DNA]</scope>
    <source>
        <strain evidence="1 2">JCM 31661</strain>
    </source>
</reference>
<sequence length="89" mass="9482">MPSSTSDPKEGRTISRYIVQAVADGSALSAFIDGLAANPAVRLVDTVGPDGGPPHTVVVETDPDIAEQLRRRNLNQLTIEPDQPLSLFD</sequence>
<protein>
    <submittedName>
        <fullName evidence="1">Uncharacterized protein</fullName>
    </submittedName>
</protein>
<gene>
    <name evidence="1" type="ORF">NX780_24220</name>
</gene>
<evidence type="ECO:0000313" key="2">
    <source>
        <dbReference type="Proteomes" id="UP001206572"/>
    </source>
</evidence>
<comment type="caution">
    <text evidence="1">The sequence shown here is derived from an EMBL/GenBank/DDBJ whole genome shotgun (WGS) entry which is preliminary data.</text>
</comment>
<keyword evidence="2" id="KW-1185">Reference proteome</keyword>
<dbReference type="RefSeq" id="WP_258830450.1">
    <property type="nucleotide sequence ID" value="NZ_JANUHA010000029.1"/>
</dbReference>
<accession>A0ABT2AT80</accession>